<gene>
    <name evidence="1" type="ORF">L544_3233</name>
</gene>
<reference evidence="1 2" key="1">
    <citation type="submission" date="2014-03" db="EMBL/GenBank/DDBJ databases">
        <title>Genome sequence of Bordetella hinzii.</title>
        <authorList>
            <person name="Register K."/>
            <person name="Harvill E."/>
            <person name="Goodfield L.L."/>
            <person name="Ivanov Y.V."/>
            <person name="Meyer J.A."/>
            <person name="Muse S.J."/>
            <person name="Jacobs N."/>
            <person name="Bendor L."/>
            <person name="Smallridge W.E."/>
            <person name="Brinkac L.M."/>
            <person name="Sanka R."/>
            <person name="Kim M."/>
            <person name="Losada L."/>
        </authorList>
    </citation>
    <scope>NUCLEOTIDE SEQUENCE [LARGE SCALE GENOMIC DNA]</scope>
    <source>
        <strain evidence="1 2">OH87 BAL007II</strain>
    </source>
</reference>
<proteinExistence type="predicted"/>
<dbReference type="Proteomes" id="UP000025748">
    <property type="component" value="Unassembled WGS sequence"/>
</dbReference>
<sequence length="111" mass="11187">MATTWKELVKGTALTGTAALMYTAPALTFATIQAAAVTNSTAGAVAVNVYIVPSGQSVGNAYRVLSQNVEAGATGNLSGLVNHKLEPGATIYADGNGLNLTISGAEYVPNT</sequence>
<comment type="caution">
    <text evidence="1">The sequence shown here is derived from an EMBL/GenBank/DDBJ whole genome shotgun (WGS) entry which is preliminary data.</text>
</comment>
<evidence type="ECO:0000313" key="2">
    <source>
        <dbReference type="Proteomes" id="UP000025748"/>
    </source>
</evidence>
<evidence type="ECO:0000313" key="1">
    <source>
        <dbReference type="EMBL" id="KCB26082.1"/>
    </source>
</evidence>
<protein>
    <submittedName>
        <fullName evidence="1">N-acetyltransferase YedL</fullName>
    </submittedName>
</protein>
<keyword evidence="2" id="KW-1185">Reference proteome</keyword>
<accession>A0ABR4R5X8</accession>
<dbReference type="RefSeq" id="WP_032961378.1">
    <property type="nucleotide sequence ID" value="NZ_JHEM01000002.1"/>
</dbReference>
<organism evidence="1 2">
    <name type="scientific">Bordetella hinzii OH87 BAL007II</name>
    <dbReference type="NCBI Taxonomy" id="1331262"/>
    <lineage>
        <taxon>Bacteria</taxon>
        <taxon>Pseudomonadati</taxon>
        <taxon>Pseudomonadota</taxon>
        <taxon>Betaproteobacteria</taxon>
        <taxon>Burkholderiales</taxon>
        <taxon>Alcaligenaceae</taxon>
        <taxon>Bordetella</taxon>
    </lineage>
</organism>
<name>A0ABR4R5X8_9BORD</name>
<dbReference type="EMBL" id="JHEM01000002">
    <property type="protein sequence ID" value="KCB26082.1"/>
    <property type="molecule type" value="Genomic_DNA"/>
</dbReference>